<name>A0A395HWL9_ASPHC</name>
<feature type="transmembrane region" description="Helical" evidence="1">
    <location>
        <begin position="42"/>
        <end position="61"/>
    </location>
</feature>
<dbReference type="GeneID" id="37199717"/>
<evidence type="ECO:0000313" key="2">
    <source>
        <dbReference type="EMBL" id="RAL11248.1"/>
    </source>
</evidence>
<dbReference type="EMBL" id="KZ824290">
    <property type="protein sequence ID" value="RAL11248.1"/>
    <property type="molecule type" value="Genomic_DNA"/>
</dbReference>
<sequence>MRSFVSYDLIATSITRRIYLGSRVGGTGNQSPVPSRKQIPNLWTDLLSLLVVDAMMVVVVIR</sequence>
<gene>
    <name evidence="2" type="ORF">BO97DRAFT_406449</name>
</gene>
<accession>A0A395HWL9</accession>
<protein>
    <submittedName>
        <fullName evidence="2">Uncharacterized protein</fullName>
    </submittedName>
</protein>
<keyword evidence="3" id="KW-1185">Reference proteome</keyword>
<dbReference type="RefSeq" id="XP_025550402.1">
    <property type="nucleotide sequence ID" value="XM_025695428.1"/>
</dbReference>
<proteinExistence type="predicted"/>
<keyword evidence="1" id="KW-1133">Transmembrane helix</keyword>
<evidence type="ECO:0000313" key="3">
    <source>
        <dbReference type="Proteomes" id="UP000248961"/>
    </source>
</evidence>
<organism evidence="2 3">
    <name type="scientific">Aspergillus homomorphus (strain CBS 101889)</name>
    <dbReference type="NCBI Taxonomy" id="1450537"/>
    <lineage>
        <taxon>Eukaryota</taxon>
        <taxon>Fungi</taxon>
        <taxon>Dikarya</taxon>
        <taxon>Ascomycota</taxon>
        <taxon>Pezizomycotina</taxon>
        <taxon>Eurotiomycetes</taxon>
        <taxon>Eurotiomycetidae</taxon>
        <taxon>Eurotiales</taxon>
        <taxon>Aspergillaceae</taxon>
        <taxon>Aspergillus</taxon>
        <taxon>Aspergillus subgen. Circumdati</taxon>
    </lineage>
</organism>
<dbReference type="Proteomes" id="UP000248961">
    <property type="component" value="Unassembled WGS sequence"/>
</dbReference>
<keyword evidence="1" id="KW-0812">Transmembrane</keyword>
<keyword evidence="1" id="KW-0472">Membrane</keyword>
<evidence type="ECO:0000256" key="1">
    <source>
        <dbReference type="SAM" id="Phobius"/>
    </source>
</evidence>
<dbReference type="AlphaFoldDB" id="A0A395HWL9"/>
<reference evidence="2 3" key="1">
    <citation type="submission" date="2018-02" db="EMBL/GenBank/DDBJ databases">
        <title>The genomes of Aspergillus section Nigri reveals drivers in fungal speciation.</title>
        <authorList>
            <consortium name="DOE Joint Genome Institute"/>
            <person name="Vesth T.C."/>
            <person name="Nybo J."/>
            <person name="Theobald S."/>
            <person name="Brandl J."/>
            <person name="Frisvad J.C."/>
            <person name="Nielsen K.F."/>
            <person name="Lyhne E.K."/>
            <person name="Kogle M.E."/>
            <person name="Kuo A."/>
            <person name="Riley R."/>
            <person name="Clum A."/>
            <person name="Nolan M."/>
            <person name="Lipzen A."/>
            <person name="Salamov A."/>
            <person name="Henrissat B."/>
            <person name="Wiebenga A."/>
            <person name="De vries R.P."/>
            <person name="Grigoriev I.V."/>
            <person name="Mortensen U.H."/>
            <person name="Andersen M.R."/>
            <person name="Baker S.E."/>
        </authorList>
    </citation>
    <scope>NUCLEOTIDE SEQUENCE [LARGE SCALE GENOMIC DNA]</scope>
    <source>
        <strain evidence="2 3">CBS 101889</strain>
    </source>
</reference>
<dbReference type="VEuPathDB" id="FungiDB:BO97DRAFT_406449"/>